<keyword evidence="1" id="KW-0472">Membrane</keyword>
<dbReference type="AlphaFoldDB" id="A9BC51"/>
<accession>A9BC51</accession>
<dbReference type="OrthoDB" id="542008at2"/>
<proteinExistence type="predicted"/>
<reference evidence="2 3" key="1">
    <citation type="journal article" date="2007" name="PLoS Genet.">
        <title>Patterns and implications of gene gain and loss in the evolution of Prochlorococcus.</title>
        <authorList>
            <person name="Kettler G.C."/>
            <person name="Martiny A.C."/>
            <person name="Huang K."/>
            <person name="Zucker J."/>
            <person name="Coleman M.L."/>
            <person name="Rodrigue S."/>
            <person name="Chen F."/>
            <person name="Lapidus A."/>
            <person name="Ferriera S."/>
            <person name="Johnson J."/>
            <person name="Steglich C."/>
            <person name="Church G.M."/>
            <person name="Richardson P."/>
            <person name="Chisholm S.W."/>
        </authorList>
    </citation>
    <scope>NUCLEOTIDE SEQUENCE [LARGE SCALE GENOMIC DNA]</scope>
    <source>
        <strain evidence="3">MIT 9211</strain>
    </source>
</reference>
<organism evidence="2 3">
    <name type="scientific">Prochlorococcus marinus (strain MIT 9211)</name>
    <dbReference type="NCBI Taxonomy" id="93059"/>
    <lineage>
        <taxon>Bacteria</taxon>
        <taxon>Bacillati</taxon>
        <taxon>Cyanobacteriota</taxon>
        <taxon>Cyanophyceae</taxon>
        <taxon>Synechococcales</taxon>
        <taxon>Prochlorococcaceae</taxon>
        <taxon>Prochlorococcus</taxon>
    </lineage>
</organism>
<keyword evidence="1" id="KW-0812">Transmembrane</keyword>
<keyword evidence="3" id="KW-1185">Reference proteome</keyword>
<dbReference type="HOGENOM" id="CLU_2635208_0_0_3"/>
<dbReference type="KEGG" id="pmj:P9211_14821"/>
<evidence type="ECO:0000313" key="2">
    <source>
        <dbReference type="EMBL" id="ABX09413.1"/>
    </source>
</evidence>
<dbReference type="RefSeq" id="WP_012196034.1">
    <property type="nucleotide sequence ID" value="NC_009976.1"/>
</dbReference>
<sequence>MANTPDIKTLDWTKIFNGVALLLCCLSLAFIALYLRPVAQWATNQNVCVAQEVAKSQAPISWGVRKCNGRSKVYQVK</sequence>
<dbReference type="STRING" id="93059.P9211_14821"/>
<keyword evidence="1" id="KW-1133">Transmembrane helix</keyword>
<name>A9BC51_PROM4</name>
<dbReference type="Proteomes" id="UP000000788">
    <property type="component" value="Chromosome"/>
</dbReference>
<evidence type="ECO:0000256" key="1">
    <source>
        <dbReference type="SAM" id="Phobius"/>
    </source>
</evidence>
<dbReference type="EMBL" id="CP000878">
    <property type="protein sequence ID" value="ABX09413.1"/>
    <property type="molecule type" value="Genomic_DNA"/>
</dbReference>
<evidence type="ECO:0000313" key="3">
    <source>
        <dbReference type="Proteomes" id="UP000000788"/>
    </source>
</evidence>
<gene>
    <name evidence="2" type="ordered locus">P9211_14821</name>
</gene>
<protein>
    <submittedName>
        <fullName evidence="2">Uncharacterized protein</fullName>
    </submittedName>
</protein>
<feature type="transmembrane region" description="Helical" evidence="1">
    <location>
        <begin position="15"/>
        <end position="35"/>
    </location>
</feature>